<dbReference type="EMBL" id="CU466930">
    <property type="protein sequence ID" value="CAO80457.1"/>
    <property type="molecule type" value="Genomic_DNA"/>
</dbReference>
<evidence type="ECO:0000313" key="3">
    <source>
        <dbReference type="Proteomes" id="UP000002019"/>
    </source>
</evidence>
<dbReference type="Proteomes" id="UP000002019">
    <property type="component" value="Chromosome"/>
</dbReference>
<accession>B0VGM0</accession>
<feature type="region of interest" description="Disordered" evidence="1">
    <location>
        <begin position="37"/>
        <end position="81"/>
    </location>
</feature>
<protein>
    <submittedName>
        <fullName evidence="2">Uncharacterized protein</fullName>
    </submittedName>
</protein>
<dbReference type="AlphaFoldDB" id="B0VGM0"/>
<name>B0VGM0_CLOAI</name>
<reference evidence="2 3" key="1">
    <citation type="journal article" date="2008" name="J. Bacteriol.">
        <title>'Candidatus Cloacamonas acidaminovorans': genome sequence reconstruction provides a first glimpse of a new bacterial division.</title>
        <authorList>
            <person name="Pelletier E."/>
            <person name="Kreimeyer A."/>
            <person name="Bocs S."/>
            <person name="Rouy Z."/>
            <person name="Gyapay G."/>
            <person name="Chouari R."/>
            <person name="Riviere D."/>
            <person name="Ganesan A."/>
            <person name="Daegelen P."/>
            <person name="Sghir A."/>
            <person name="Cohen G.N."/>
            <person name="Medigue C."/>
            <person name="Weissenbach J."/>
            <person name="Le Paslier D."/>
        </authorList>
    </citation>
    <scope>NUCLEOTIDE SEQUENCE [LARGE SCALE GENOMIC DNA]</scope>
    <source>
        <strain evidence="3">Evry</strain>
    </source>
</reference>
<feature type="compositionally biased region" description="Basic and acidic residues" evidence="1">
    <location>
        <begin position="37"/>
        <end position="58"/>
    </location>
</feature>
<gene>
    <name evidence="2" type="ordered locus">CLOAM0570</name>
</gene>
<dbReference type="STRING" id="459349.CLOAM0570"/>
<evidence type="ECO:0000313" key="2">
    <source>
        <dbReference type="EMBL" id="CAO80457.1"/>
    </source>
</evidence>
<organism evidence="2 3">
    <name type="scientific">Cloacimonas acidaminovorans (strain Evry)</name>
    <dbReference type="NCBI Taxonomy" id="459349"/>
    <lineage>
        <taxon>Bacteria</taxon>
        <taxon>Pseudomonadati</taxon>
        <taxon>Candidatus Cloacimonadota</taxon>
        <taxon>Candidatus Cloacimonadia</taxon>
        <taxon>Candidatus Cloacimonadales</taxon>
        <taxon>Candidatus Cloacimonadaceae</taxon>
        <taxon>Candidatus Cloacimonas</taxon>
    </lineage>
</organism>
<evidence type="ECO:0000256" key="1">
    <source>
        <dbReference type="SAM" id="MobiDB-lite"/>
    </source>
</evidence>
<sequence>MLVLCPKCVDREKAIEEWKEYVSEHKELKEHFSELFEEKKVESEQENPLKQKEFERTKNHPANPHNFVPGQRRSGHQKKIG</sequence>
<dbReference type="HOGENOM" id="CLU_2567710_0_0_0"/>
<dbReference type="KEGG" id="caci:CLOAM0570"/>
<keyword evidence="3" id="KW-1185">Reference proteome</keyword>
<proteinExistence type="predicted"/>